<evidence type="ECO:0000313" key="3">
    <source>
        <dbReference type="Proteomes" id="UP000198406"/>
    </source>
</evidence>
<reference evidence="2 3" key="1">
    <citation type="journal article" date="2015" name="Plant Cell">
        <title>Oil accumulation by the oleaginous diatom Fistulifera solaris as revealed by the genome and transcriptome.</title>
        <authorList>
            <person name="Tanaka T."/>
            <person name="Maeda Y."/>
            <person name="Veluchamy A."/>
            <person name="Tanaka M."/>
            <person name="Abida H."/>
            <person name="Marechal E."/>
            <person name="Bowler C."/>
            <person name="Muto M."/>
            <person name="Sunaga Y."/>
            <person name="Tanaka M."/>
            <person name="Yoshino T."/>
            <person name="Taniguchi T."/>
            <person name="Fukuda Y."/>
            <person name="Nemoto M."/>
            <person name="Matsumoto M."/>
            <person name="Wong P.S."/>
            <person name="Aburatani S."/>
            <person name="Fujibuchi W."/>
        </authorList>
    </citation>
    <scope>NUCLEOTIDE SEQUENCE [LARGE SCALE GENOMIC DNA]</scope>
    <source>
        <strain evidence="2 3">JPCC DA0580</strain>
    </source>
</reference>
<keyword evidence="3" id="KW-1185">Reference proteome</keyword>
<evidence type="ECO:0000313" key="2">
    <source>
        <dbReference type="EMBL" id="GAX21882.1"/>
    </source>
</evidence>
<organism evidence="2 3">
    <name type="scientific">Fistulifera solaris</name>
    <name type="common">Oleaginous diatom</name>
    <dbReference type="NCBI Taxonomy" id="1519565"/>
    <lineage>
        <taxon>Eukaryota</taxon>
        <taxon>Sar</taxon>
        <taxon>Stramenopiles</taxon>
        <taxon>Ochrophyta</taxon>
        <taxon>Bacillariophyta</taxon>
        <taxon>Bacillariophyceae</taxon>
        <taxon>Bacillariophycidae</taxon>
        <taxon>Naviculales</taxon>
        <taxon>Naviculaceae</taxon>
        <taxon>Fistulifera</taxon>
    </lineage>
</organism>
<proteinExistence type="predicted"/>
<comment type="caution">
    <text evidence="2">The sequence shown here is derived from an EMBL/GenBank/DDBJ whole genome shotgun (WGS) entry which is preliminary data.</text>
</comment>
<gene>
    <name evidence="2" type="ORF">FisN_30Hh083</name>
</gene>
<sequence length="582" mass="65192">MNVLPFRVEKRKERDEDDETMTMPANKVQKTPKDDAQVGASELASAFALASLAGTNFEPEERDKPNIVHTMSRETESVDEGSIFSWEARSPKNESAPLSPEVRSPLSRRVTFAPNIRMGPRRYSFPPRVGPPPAMPPAFPPVMMQTPMRSPPAPWLLNRNHPPFHSFHRHPSVPPSPGPWVCDYCNVAAFPTYQAACAHEQGCRARLAYEARKTAGPWGIPPASPMYSDQRLQQPVLRNSFVSPQSPGRQSFAAAGHWFAGSLSLAMKDRDADWLSPSCCFIRERCVEAFAVASAKEEVSHDVSKSVAAYQVGICCRFCKTQPETEKQEAAVTYPTTLTDIFDCVQRWQCVHVEQCCEIPVDVKAKLKELQTETSWSPSTRQYWADSAKALGLIETPEGVRFARDPARLSVDQRQMLVFSQPSGMSSGEARLAQQRNGIGQNEMKSIQDGEHIVYPEDVEMVPPYVYFLMRQVEGCHFTEADRFVARSKGPVGYPGFQCRHCNGHAGLGKYFPITAKSLATNSTSQNIHAHLLKCRKCPSQIKDQLLTLKEEKGKSPRLEPGWRKVFFDKIWSRIHGSTCNH</sequence>
<feature type="region of interest" description="Disordered" evidence="1">
    <location>
        <begin position="1"/>
        <end position="37"/>
    </location>
</feature>
<dbReference type="AlphaFoldDB" id="A0A1Z5K6U1"/>
<dbReference type="EMBL" id="BDSP01000173">
    <property type="protein sequence ID" value="GAX21882.1"/>
    <property type="molecule type" value="Genomic_DNA"/>
</dbReference>
<protein>
    <submittedName>
        <fullName evidence="2">Uncharacterized protein</fullName>
    </submittedName>
</protein>
<dbReference type="InParanoid" id="A0A1Z5K6U1"/>
<dbReference type="OrthoDB" id="44520at2759"/>
<accession>A0A1Z5K6U1</accession>
<name>A0A1Z5K6U1_FISSO</name>
<dbReference type="Proteomes" id="UP000198406">
    <property type="component" value="Unassembled WGS sequence"/>
</dbReference>
<evidence type="ECO:0000256" key="1">
    <source>
        <dbReference type="SAM" id="MobiDB-lite"/>
    </source>
</evidence>